<accession>A0A381X5J2</accession>
<dbReference type="EMBL" id="UINC01013998">
    <property type="protein sequence ID" value="SVA60026.1"/>
    <property type="molecule type" value="Genomic_DNA"/>
</dbReference>
<evidence type="ECO:0000313" key="1">
    <source>
        <dbReference type="EMBL" id="SVA60026.1"/>
    </source>
</evidence>
<organism evidence="1">
    <name type="scientific">marine metagenome</name>
    <dbReference type="NCBI Taxonomy" id="408172"/>
    <lineage>
        <taxon>unclassified sequences</taxon>
        <taxon>metagenomes</taxon>
        <taxon>ecological metagenomes</taxon>
    </lineage>
</organism>
<name>A0A381X5J2_9ZZZZ</name>
<dbReference type="AlphaFoldDB" id="A0A381X5J2"/>
<proteinExistence type="predicted"/>
<feature type="non-terminal residue" evidence="1">
    <location>
        <position position="1"/>
    </location>
</feature>
<protein>
    <submittedName>
        <fullName evidence="1">Uncharacterized protein</fullName>
    </submittedName>
</protein>
<sequence>VLKYLLTVPIHEPIFFNTNGKSLGPITTIAMATMINISNQPICGI</sequence>
<gene>
    <name evidence="1" type="ORF">METZ01_LOCUS112880</name>
</gene>
<reference evidence="1" key="1">
    <citation type="submission" date="2018-05" db="EMBL/GenBank/DDBJ databases">
        <authorList>
            <person name="Lanie J.A."/>
            <person name="Ng W.-L."/>
            <person name="Kazmierczak K.M."/>
            <person name="Andrzejewski T.M."/>
            <person name="Davidsen T.M."/>
            <person name="Wayne K.J."/>
            <person name="Tettelin H."/>
            <person name="Glass J.I."/>
            <person name="Rusch D."/>
            <person name="Podicherti R."/>
            <person name="Tsui H.-C.T."/>
            <person name="Winkler M.E."/>
        </authorList>
    </citation>
    <scope>NUCLEOTIDE SEQUENCE</scope>
</reference>